<evidence type="ECO:0000259" key="2">
    <source>
        <dbReference type="Pfam" id="PF00117"/>
    </source>
</evidence>
<dbReference type="PRINTS" id="PR00099">
    <property type="entry name" value="CPSGATASE"/>
</dbReference>
<dbReference type="GO" id="GO:0000162">
    <property type="term" value="P:L-tryptophan biosynthetic process"/>
    <property type="evidence" value="ECO:0007669"/>
    <property type="project" value="TreeGrafter"/>
</dbReference>
<dbReference type="InterPro" id="IPR017926">
    <property type="entry name" value="GATASE"/>
</dbReference>
<dbReference type="Proteomes" id="UP000323917">
    <property type="component" value="Chromosome"/>
</dbReference>
<dbReference type="GO" id="GO:0004049">
    <property type="term" value="F:anthranilate synthase activity"/>
    <property type="evidence" value="ECO:0007669"/>
    <property type="project" value="TreeGrafter"/>
</dbReference>
<dbReference type="KEGG" id="bgok:Pr1d_28090"/>
<dbReference type="PANTHER" id="PTHR43418">
    <property type="entry name" value="MULTIFUNCTIONAL TRYPTOPHAN BIOSYNTHESIS PROTEIN-RELATED"/>
    <property type="match status" value="1"/>
</dbReference>
<feature type="domain" description="Glutamine amidotransferase" evidence="2">
    <location>
        <begin position="3"/>
        <end position="185"/>
    </location>
</feature>
<dbReference type="Gene3D" id="3.40.50.880">
    <property type="match status" value="1"/>
</dbReference>
<name>A0A5B9Q9A0_9BACT</name>
<dbReference type="EC" id="2.6.1.85" evidence="3"/>
<dbReference type="InterPro" id="IPR006221">
    <property type="entry name" value="TrpG/PapA_dom"/>
</dbReference>
<dbReference type="PRINTS" id="PR00097">
    <property type="entry name" value="ANTSNTHASEII"/>
</dbReference>
<proteinExistence type="predicted"/>
<dbReference type="PRINTS" id="PR00096">
    <property type="entry name" value="GATASE"/>
</dbReference>
<dbReference type="Pfam" id="PF00117">
    <property type="entry name" value="GATase"/>
    <property type="match status" value="1"/>
</dbReference>
<keyword evidence="4" id="KW-1185">Reference proteome</keyword>
<keyword evidence="1" id="KW-0315">Glutamine amidotransferase</keyword>
<dbReference type="InterPro" id="IPR050472">
    <property type="entry name" value="Anth_synth/Amidotransfase"/>
</dbReference>
<protein>
    <submittedName>
        <fullName evidence="3">Aminodeoxychorismate synthase component 2</fullName>
        <ecNumber evidence="3">2.6.1.85</ecNumber>
    </submittedName>
</protein>
<dbReference type="GO" id="GO:0046820">
    <property type="term" value="F:4-amino-4-deoxychorismate synthase activity"/>
    <property type="evidence" value="ECO:0007669"/>
    <property type="project" value="UniProtKB-EC"/>
</dbReference>
<accession>A0A5B9Q9A0</accession>
<keyword evidence="3" id="KW-0808">Transferase</keyword>
<evidence type="ECO:0000256" key="1">
    <source>
        <dbReference type="ARBA" id="ARBA00022962"/>
    </source>
</evidence>
<dbReference type="RefSeq" id="WP_148074015.1">
    <property type="nucleotide sequence ID" value="NZ_CP042913.1"/>
</dbReference>
<gene>
    <name evidence="3" type="primary">pabA_1</name>
    <name evidence="3" type="ORF">Pr1d_28090</name>
</gene>
<dbReference type="GO" id="GO:0005829">
    <property type="term" value="C:cytosol"/>
    <property type="evidence" value="ECO:0007669"/>
    <property type="project" value="TreeGrafter"/>
</dbReference>
<evidence type="ECO:0000313" key="3">
    <source>
        <dbReference type="EMBL" id="QEG35508.1"/>
    </source>
</evidence>
<organism evidence="3 4">
    <name type="scientific">Bythopirellula goksoeyrii</name>
    <dbReference type="NCBI Taxonomy" id="1400387"/>
    <lineage>
        <taxon>Bacteria</taxon>
        <taxon>Pseudomonadati</taxon>
        <taxon>Planctomycetota</taxon>
        <taxon>Planctomycetia</taxon>
        <taxon>Pirellulales</taxon>
        <taxon>Lacipirellulaceae</taxon>
        <taxon>Bythopirellula</taxon>
    </lineage>
</organism>
<sequence>MILLIDNYDSFVHNLARYFRRLGCETLVVRNDAVSLDELAQLSPQAIVISPGPGSPQEAGISVDLVRTFYARIPILGVCLGHQAIATAFGANVIRAREPMHGRTSAVTHQETPLFYKIPSPFDVCRYHSLIIGPSSLSDELVVTAQSVDGTVMAIEHIEFPLAGVQFHPEAILTHDGYRLLANFLGMAEIPFDESLDQLSASEYRFAEYKPSPLPVAPVTF</sequence>
<keyword evidence="3" id="KW-0032">Aminotransferase</keyword>
<dbReference type="FunFam" id="3.40.50.880:FF:000003">
    <property type="entry name" value="Anthranilate synthase component II"/>
    <property type="match status" value="1"/>
</dbReference>
<dbReference type="PANTHER" id="PTHR43418:SF4">
    <property type="entry name" value="MULTIFUNCTIONAL TRYPTOPHAN BIOSYNTHESIS PROTEIN"/>
    <property type="match status" value="1"/>
</dbReference>
<dbReference type="AlphaFoldDB" id="A0A5B9Q9A0"/>
<dbReference type="PROSITE" id="PS51273">
    <property type="entry name" value="GATASE_TYPE_1"/>
    <property type="match status" value="1"/>
</dbReference>
<evidence type="ECO:0000313" key="4">
    <source>
        <dbReference type="Proteomes" id="UP000323917"/>
    </source>
</evidence>
<dbReference type="SUPFAM" id="SSF52317">
    <property type="entry name" value="Class I glutamine amidotransferase-like"/>
    <property type="match status" value="1"/>
</dbReference>
<dbReference type="NCBIfam" id="TIGR00566">
    <property type="entry name" value="trpG_papA"/>
    <property type="match status" value="1"/>
</dbReference>
<dbReference type="EMBL" id="CP042913">
    <property type="protein sequence ID" value="QEG35508.1"/>
    <property type="molecule type" value="Genomic_DNA"/>
</dbReference>
<reference evidence="3 4" key="1">
    <citation type="submission" date="2019-08" db="EMBL/GenBank/DDBJ databases">
        <title>Deep-cultivation of Planctomycetes and their phenomic and genomic characterization uncovers novel biology.</title>
        <authorList>
            <person name="Wiegand S."/>
            <person name="Jogler M."/>
            <person name="Boedeker C."/>
            <person name="Pinto D."/>
            <person name="Vollmers J."/>
            <person name="Rivas-Marin E."/>
            <person name="Kohn T."/>
            <person name="Peeters S.H."/>
            <person name="Heuer A."/>
            <person name="Rast P."/>
            <person name="Oberbeckmann S."/>
            <person name="Bunk B."/>
            <person name="Jeske O."/>
            <person name="Meyerdierks A."/>
            <person name="Storesund J.E."/>
            <person name="Kallscheuer N."/>
            <person name="Luecker S."/>
            <person name="Lage O.M."/>
            <person name="Pohl T."/>
            <person name="Merkel B.J."/>
            <person name="Hornburger P."/>
            <person name="Mueller R.-W."/>
            <person name="Bruemmer F."/>
            <person name="Labrenz M."/>
            <person name="Spormann A.M."/>
            <person name="Op den Camp H."/>
            <person name="Overmann J."/>
            <person name="Amann R."/>
            <person name="Jetten M.S.M."/>
            <person name="Mascher T."/>
            <person name="Medema M.H."/>
            <person name="Devos D.P."/>
            <person name="Kaster A.-K."/>
            <person name="Ovreas L."/>
            <person name="Rohde M."/>
            <person name="Galperin M.Y."/>
            <person name="Jogler C."/>
        </authorList>
    </citation>
    <scope>NUCLEOTIDE SEQUENCE [LARGE SCALE GENOMIC DNA]</scope>
    <source>
        <strain evidence="3 4">Pr1d</strain>
    </source>
</reference>
<dbReference type="InterPro" id="IPR029062">
    <property type="entry name" value="Class_I_gatase-like"/>
</dbReference>
<dbReference type="CDD" id="cd01743">
    <property type="entry name" value="GATase1_Anthranilate_Synthase"/>
    <property type="match status" value="1"/>
</dbReference>
<dbReference type="OrthoDB" id="9804328at2"/>